<dbReference type="GO" id="GO:0005381">
    <property type="term" value="F:iron ion transmembrane transporter activity"/>
    <property type="evidence" value="ECO:0007669"/>
    <property type="project" value="UniProtKB-UniRule"/>
</dbReference>
<comment type="caution">
    <text evidence="7">The sequence shown here is derived from an EMBL/GenBank/DDBJ whole genome shotgun (WGS) entry which is preliminary data.</text>
</comment>
<name>A0AAD9FRE2_PAPLA</name>
<feature type="transmembrane region" description="Helical" evidence="6">
    <location>
        <begin position="23"/>
        <end position="44"/>
    </location>
</feature>
<keyword evidence="8" id="KW-1185">Reference proteome</keyword>
<comment type="subcellular location">
    <subcellularLocation>
        <location evidence="1 6">Membrane</location>
        <topology evidence="1 6">Multi-pass membrane protein</topology>
    </subcellularLocation>
</comment>
<comment type="function">
    <text evidence="6">May be involved in iron transport and iron homeostasis.</text>
</comment>
<feature type="transmembrane region" description="Helical" evidence="6">
    <location>
        <begin position="250"/>
        <end position="272"/>
    </location>
</feature>
<keyword evidence="3 6" id="KW-0812">Transmembrane</keyword>
<feature type="transmembrane region" description="Helical" evidence="6">
    <location>
        <begin position="323"/>
        <end position="345"/>
    </location>
</feature>
<dbReference type="GO" id="GO:0016020">
    <property type="term" value="C:membrane"/>
    <property type="evidence" value="ECO:0007669"/>
    <property type="project" value="UniProtKB-SubCell"/>
</dbReference>
<evidence type="ECO:0000313" key="8">
    <source>
        <dbReference type="Proteomes" id="UP001182556"/>
    </source>
</evidence>
<proteinExistence type="inferred from homology"/>
<dbReference type="EMBL" id="JAODAN010000004">
    <property type="protein sequence ID" value="KAK1924769.1"/>
    <property type="molecule type" value="Genomic_DNA"/>
</dbReference>
<reference evidence="7" key="1">
    <citation type="submission" date="2023-02" db="EMBL/GenBank/DDBJ databases">
        <title>Identification and recombinant expression of a fungal hydrolase from Papiliotrema laurentii that hydrolyzes apple cutin and clears colloidal polyester polyurethane.</title>
        <authorList>
            <consortium name="DOE Joint Genome Institute"/>
            <person name="Roman V.A."/>
            <person name="Bojanowski C."/>
            <person name="Crable B.R."/>
            <person name="Wagner D.N."/>
            <person name="Hung C.S."/>
            <person name="Nadeau L.J."/>
            <person name="Schratz L."/>
            <person name="Haridas S."/>
            <person name="Pangilinan J."/>
            <person name="Lipzen A."/>
            <person name="Na H."/>
            <person name="Yan M."/>
            <person name="Ng V."/>
            <person name="Grigoriev I.V."/>
            <person name="Spatafora J.W."/>
            <person name="Barlow D."/>
            <person name="Biffinger J."/>
            <person name="Kelley-Loughnane N."/>
            <person name="Varaljay V.A."/>
            <person name="Crookes-Goodson W.J."/>
        </authorList>
    </citation>
    <scope>NUCLEOTIDE SEQUENCE</scope>
    <source>
        <strain evidence="7">5307AH</strain>
    </source>
</reference>
<dbReference type="PANTHER" id="PTHR11660:SF57">
    <property type="entry name" value="SOLUTE CARRIER FAMILY 40 MEMBER"/>
    <property type="match status" value="1"/>
</dbReference>
<feature type="transmembrane region" description="Helical" evidence="6">
    <location>
        <begin position="221"/>
        <end position="244"/>
    </location>
</feature>
<evidence type="ECO:0000256" key="6">
    <source>
        <dbReference type="RuleBase" id="RU365065"/>
    </source>
</evidence>
<evidence type="ECO:0000256" key="2">
    <source>
        <dbReference type="ARBA" id="ARBA00022448"/>
    </source>
</evidence>
<evidence type="ECO:0000313" key="7">
    <source>
        <dbReference type="EMBL" id="KAK1924769.1"/>
    </source>
</evidence>
<dbReference type="Pfam" id="PF06963">
    <property type="entry name" value="FPN1"/>
    <property type="match status" value="1"/>
</dbReference>
<dbReference type="PANTHER" id="PTHR11660">
    <property type="entry name" value="SOLUTE CARRIER FAMILY 40 MEMBER"/>
    <property type="match status" value="1"/>
</dbReference>
<dbReference type="AlphaFoldDB" id="A0AAD9FRE2"/>
<accession>A0AAD9FRE2</accession>
<evidence type="ECO:0000256" key="4">
    <source>
        <dbReference type="ARBA" id="ARBA00022989"/>
    </source>
</evidence>
<keyword evidence="2 6" id="KW-0813">Transport</keyword>
<keyword evidence="5 6" id="KW-0472">Membrane</keyword>
<evidence type="ECO:0000256" key="5">
    <source>
        <dbReference type="ARBA" id="ARBA00023136"/>
    </source>
</evidence>
<organism evidence="7 8">
    <name type="scientific">Papiliotrema laurentii</name>
    <name type="common">Cryptococcus laurentii</name>
    <dbReference type="NCBI Taxonomy" id="5418"/>
    <lineage>
        <taxon>Eukaryota</taxon>
        <taxon>Fungi</taxon>
        <taxon>Dikarya</taxon>
        <taxon>Basidiomycota</taxon>
        <taxon>Agaricomycotina</taxon>
        <taxon>Tremellomycetes</taxon>
        <taxon>Tremellales</taxon>
        <taxon>Rhynchogastremaceae</taxon>
        <taxon>Papiliotrema</taxon>
    </lineage>
</organism>
<feature type="transmembrane region" description="Helical" evidence="6">
    <location>
        <begin position="90"/>
        <end position="109"/>
    </location>
</feature>
<sequence>MLGPLSSTASAAFRFKASTRDNLLTWSILMLTILFSSVISLCQTGMQVAVERDWILAIAQEDPTVLSKLNSLVVSVLTFALGYIRGGSVLILLTALSMVGEFWWIRIVYRHFPVLRVDDVRTQSRKKGAGEEEQPLLARTEIAKTGRWERTCKFFKEEASAWGEFIRLPIFWDGIGVSYFKLARGWEDGYLSLFRAGCLITSLIGTASEPYLERRWGSRRIGMLSLCFAAATLGPAVAMFFLSSGRDGSLPIWTTAVMVTGIIVTRAGSTSFQFAEIKQLQLSLADHPQRNRLTALQSALGHLFQLLRFAMTLVWSTVDTFKWTTAVTLGSHATAILLYACYISLGKHASAA</sequence>
<dbReference type="InterPro" id="IPR009716">
    <property type="entry name" value="Ferroportin-1"/>
</dbReference>
<comment type="caution">
    <text evidence="6">Lacks conserved residue(s) required for the propagation of feature annotation.</text>
</comment>
<dbReference type="Proteomes" id="UP001182556">
    <property type="component" value="Unassembled WGS sequence"/>
</dbReference>
<comment type="similarity">
    <text evidence="6">Belongs to the ferroportin (FP) (TC 2.A.100) family. SLC40A subfamily.</text>
</comment>
<feature type="transmembrane region" description="Helical" evidence="6">
    <location>
        <begin position="293"/>
        <end position="311"/>
    </location>
</feature>
<evidence type="ECO:0000256" key="3">
    <source>
        <dbReference type="ARBA" id="ARBA00022692"/>
    </source>
</evidence>
<gene>
    <name evidence="7" type="ORF">DB88DRAFT_509842</name>
</gene>
<evidence type="ECO:0000256" key="1">
    <source>
        <dbReference type="ARBA" id="ARBA00004141"/>
    </source>
</evidence>
<keyword evidence="6" id="KW-0406">Ion transport</keyword>
<keyword evidence="4 6" id="KW-1133">Transmembrane helix</keyword>
<protein>
    <recommendedName>
        <fullName evidence="6">Solute carrier family 40 member</fullName>
    </recommendedName>
</protein>